<organism evidence="3 4">
    <name type="scientific">Xylaria arbuscula</name>
    <dbReference type="NCBI Taxonomy" id="114810"/>
    <lineage>
        <taxon>Eukaryota</taxon>
        <taxon>Fungi</taxon>
        <taxon>Dikarya</taxon>
        <taxon>Ascomycota</taxon>
        <taxon>Pezizomycotina</taxon>
        <taxon>Sordariomycetes</taxon>
        <taxon>Xylariomycetidae</taxon>
        <taxon>Xylariales</taxon>
        <taxon>Xylariaceae</taxon>
        <taxon>Xylaria</taxon>
    </lineage>
</organism>
<feature type="region of interest" description="Disordered" evidence="1">
    <location>
        <begin position="502"/>
        <end position="566"/>
    </location>
</feature>
<feature type="transmembrane region" description="Helical" evidence="2">
    <location>
        <begin position="414"/>
        <end position="440"/>
    </location>
</feature>
<name>A0A9W8NHY6_9PEZI</name>
<accession>A0A9W8NHY6</accession>
<proteinExistence type="predicted"/>
<evidence type="ECO:0000256" key="1">
    <source>
        <dbReference type="SAM" id="MobiDB-lite"/>
    </source>
</evidence>
<feature type="transmembrane region" description="Helical" evidence="2">
    <location>
        <begin position="91"/>
        <end position="107"/>
    </location>
</feature>
<evidence type="ECO:0000313" key="4">
    <source>
        <dbReference type="Proteomes" id="UP001148614"/>
    </source>
</evidence>
<dbReference type="VEuPathDB" id="FungiDB:F4678DRAFT_479021"/>
<keyword evidence="4" id="KW-1185">Reference proteome</keyword>
<feature type="transmembrane region" description="Helical" evidence="2">
    <location>
        <begin position="119"/>
        <end position="139"/>
    </location>
</feature>
<dbReference type="Proteomes" id="UP001148614">
    <property type="component" value="Unassembled WGS sequence"/>
</dbReference>
<dbReference type="VEuPathDB" id="FungiDB:F4678DRAFT_477341"/>
<feature type="transmembrane region" description="Helical" evidence="2">
    <location>
        <begin position="43"/>
        <end position="71"/>
    </location>
</feature>
<keyword evidence="2" id="KW-0472">Membrane</keyword>
<evidence type="ECO:0000313" key="3">
    <source>
        <dbReference type="EMBL" id="KAJ3576404.1"/>
    </source>
</evidence>
<keyword evidence="2" id="KW-1133">Transmembrane helix</keyword>
<reference evidence="3" key="1">
    <citation type="submission" date="2022-07" db="EMBL/GenBank/DDBJ databases">
        <title>Genome Sequence of Xylaria arbuscula.</title>
        <authorList>
            <person name="Buettner E."/>
        </authorList>
    </citation>
    <scope>NUCLEOTIDE SEQUENCE</scope>
    <source>
        <strain evidence="3">VT107</strain>
    </source>
</reference>
<feature type="compositionally biased region" description="Basic and acidic residues" evidence="1">
    <location>
        <begin position="551"/>
        <end position="566"/>
    </location>
</feature>
<comment type="caution">
    <text evidence="3">The sequence shown here is derived from an EMBL/GenBank/DDBJ whole genome shotgun (WGS) entry which is preliminary data.</text>
</comment>
<dbReference type="AlphaFoldDB" id="A0A9W8NHY6"/>
<keyword evidence="2" id="KW-0812">Transmembrane</keyword>
<dbReference type="EMBL" id="JANPWZ010000478">
    <property type="protein sequence ID" value="KAJ3576404.1"/>
    <property type="molecule type" value="Genomic_DNA"/>
</dbReference>
<protein>
    <submittedName>
        <fullName evidence="3">Uncharacterized protein</fullName>
    </submittedName>
</protein>
<evidence type="ECO:0000256" key="2">
    <source>
        <dbReference type="SAM" id="Phobius"/>
    </source>
</evidence>
<gene>
    <name evidence="3" type="ORF">NPX13_g3710</name>
</gene>
<sequence length="610" mass="68926">MLSLLQSGSRDGSYPVYTGFWIDWSRGKVIGSTLTLMRDDANLFIAFVAFFLTVVTAKLWSIACFAFHSFFSTQDPRDMLHHQRQALLRNNGAPAGMALTLLLRLAWVWRQNGGGIRRVVPLSACTVLLAIGFAAAAGFSSRIALGDTVLLRGESGFIDSHLDLGVNAPPDQRFQFRTIIHCAPLTTKGYRSSHTRSDNQTFSRYHYGYNAFYNYTHEYPVPDNALNSLEYNNDTASGFNLNTQYTLFQAFATPYNGSFPFPSQYSTFFPIPELSNYQANINIVFLSPNQVTFPQPTTDPWYNSSQSGSIWLKETPLNFMPSIESVSGVLGPTSLTSRFTLEVGRQGFLPPDQWQLDVQNWNSIILTLFQQSMISVVLGDIPAYPESDLEKYVIRPESEEAKTICSNQKINSAYHISFSVFGIAVIAVIGPFVIIVFFTIEPITHYIQRRLKRSAYRRLEWISMGTLQLQRQLYEAHGIEEWKNCDEMIPILERPGVLLPTLDISDETHPSTKRRSQLLKGPNQVSTERSSDTEVPSARGDHTQPRQQMSDIERHNREVQQDDVPTHMEVLSVDERIRSLEIPAATTGLRDCMRPVSIQEALERRTSTCL</sequence>